<keyword evidence="4 7" id="KW-0812">Transmembrane</keyword>
<feature type="domain" description="Mce/MlaD" evidence="8">
    <location>
        <begin position="304"/>
        <end position="399"/>
    </location>
</feature>
<keyword evidence="3" id="KW-0997">Cell inner membrane</keyword>
<keyword evidence="11" id="KW-1185">Reference proteome</keyword>
<evidence type="ECO:0000256" key="7">
    <source>
        <dbReference type="SAM" id="Phobius"/>
    </source>
</evidence>
<keyword evidence="5 7" id="KW-1133">Transmembrane helix</keyword>
<feature type="domain" description="Mce/MlaD" evidence="8">
    <location>
        <begin position="169"/>
        <end position="230"/>
    </location>
</feature>
<protein>
    <submittedName>
        <fullName evidence="9">MCE family protein</fullName>
    </submittedName>
    <submittedName>
        <fullName evidence="10">Paraquat-inducible protein B</fullName>
    </submittedName>
</protein>
<evidence type="ECO:0000256" key="2">
    <source>
        <dbReference type="ARBA" id="ARBA00022475"/>
    </source>
</evidence>
<evidence type="ECO:0000256" key="3">
    <source>
        <dbReference type="ARBA" id="ARBA00022519"/>
    </source>
</evidence>
<evidence type="ECO:0000259" key="8">
    <source>
        <dbReference type="Pfam" id="PF02470"/>
    </source>
</evidence>
<dbReference type="Proteomes" id="UP000254958">
    <property type="component" value="Unassembled WGS sequence"/>
</dbReference>
<evidence type="ECO:0000256" key="6">
    <source>
        <dbReference type="ARBA" id="ARBA00023136"/>
    </source>
</evidence>
<dbReference type="InterPro" id="IPR051800">
    <property type="entry name" value="PqiA-PqiB_transport"/>
</dbReference>
<feature type="domain" description="Mce/MlaD" evidence="8">
    <location>
        <begin position="53"/>
        <end position="144"/>
    </location>
</feature>
<comment type="subcellular location">
    <subcellularLocation>
        <location evidence="1">Cell inner membrane</location>
    </subcellularLocation>
</comment>
<sequence length="562" mass="59970">MTDDPQDHSDDRAAASPPEASARRYRFSIVWLVPIVAVAIAGYLGWRGIMGRGPDITIVFDTADGLTSGQTQVKNKAVPLGTVQDVTLTPDMRHVEVKVRMSANASPMLTDHARFWVVRPRLNGASVTGLETLMTGAYIAMDPGVPGGASASKFKGLEAPPGMRSDQPGNTYTLISPSLGSIGQGAPVFFRDIDVGEVLGYTMPPGGEGPILIQVFIRKPYDSYLRTDTRFWNVSGVQVGLGAGGLKVKLQSIQALFSGGVAFGLPDKREGTSAPTAPKNSVFRLYDSNEAADNAGYRERVSLVTYLTSSVTGLTTGAQVTMFGIQVGTVTSVKLMLDQKDGTARVRVGMEIQPERILPLSEIHRDTMSATIQALVDNGLRASVDSASLLTGESMIGLNFVKKATPAVVTTEGTALVIPSKAGGMSGIMDSLSTVADKIAAMPLTQVGDNLNNLLAHSDARINSPEVKQAIVALRDSLRSVQGLASDARTGMHPLFQRLPQMSAQLDSTLKNANKLMGSYGGDTDFHRDLQQMLVQLNEAARSLRFLTDFLNRHPSALITGR</sequence>
<dbReference type="RefSeq" id="WP_114729059.1">
    <property type="nucleotide sequence ID" value="NZ_BJMI01000018.1"/>
</dbReference>
<evidence type="ECO:0000256" key="1">
    <source>
        <dbReference type="ARBA" id="ARBA00004533"/>
    </source>
</evidence>
<evidence type="ECO:0000313" key="9">
    <source>
        <dbReference type="EMBL" id="MBB2188130.1"/>
    </source>
</evidence>
<dbReference type="GO" id="GO:0005886">
    <property type="term" value="C:plasma membrane"/>
    <property type="evidence" value="ECO:0007669"/>
    <property type="project" value="UniProtKB-SubCell"/>
</dbReference>
<comment type="caution">
    <text evidence="10">The sequence shown here is derived from an EMBL/GenBank/DDBJ whole genome shotgun (WGS) entry which is preliminary data.</text>
</comment>
<dbReference type="Proteomes" id="UP000562982">
    <property type="component" value="Unassembled WGS sequence"/>
</dbReference>
<proteinExistence type="predicted"/>
<dbReference type="PANTHER" id="PTHR30462:SF0">
    <property type="entry name" value="INTERMEMBRANE TRANSPORT PROTEIN YEBT"/>
    <property type="match status" value="1"/>
</dbReference>
<evidence type="ECO:0000313" key="12">
    <source>
        <dbReference type="Proteomes" id="UP000562982"/>
    </source>
</evidence>
<dbReference type="EMBL" id="QQAW01000013">
    <property type="protein sequence ID" value="RDI36087.1"/>
    <property type="molecule type" value="Genomic_DNA"/>
</dbReference>
<dbReference type="AlphaFoldDB" id="A0A370FWT6"/>
<accession>A0A370FWT6</accession>
<reference evidence="10 11" key="1">
    <citation type="submission" date="2018-07" db="EMBL/GenBank/DDBJ databases">
        <title>Genomic Encyclopedia of Type Strains, Phase IV (KMG-IV): sequencing the most valuable type-strain genomes for metagenomic binning, comparative biology and taxonomic classification.</title>
        <authorList>
            <person name="Goeker M."/>
        </authorList>
    </citation>
    <scope>NUCLEOTIDE SEQUENCE [LARGE SCALE GENOMIC DNA]</scope>
    <source>
        <strain evidence="10 11">DSM 5603</strain>
    </source>
</reference>
<organism evidence="10 11">
    <name type="scientific">Gluconacetobacter liquefaciens</name>
    <name type="common">Acetobacter liquefaciens</name>
    <dbReference type="NCBI Taxonomy" id="89584"/>
    <lineage>
        <taxon>Bacteria</taxon>
        <taxon>Pseudomonadati</taxon>
        <taxon>Pseudomonadota</taxon>
        <taxon>Alphaproteobacteria</taxon>
        <taxon>Acetobacterales</taxon>
        <taxon>Acetobacteraceae</taxon>
        <taxon>Gluconacetobacter</taxon>
    </lineage>
</organism>
<dbReference type="Pfam" id="PF02470">
    <property type="entry name" value="MlaD"/>
    <property type="match status" value="3"/>
</dbReference>
<dbReference type="PANTHER" id="PTHR30462">
    <property type="entry name" value="INTERMEMBRANE TRANSPORT PROTEIN PQIB-RELATED"/>
    <property type="match status" value="1"/>
</dbReference>
<name>A0A370FWT6_GLULI</name>
<gene>
    <name evidence="10" type="ORF">C7453_11338</name>
    <name evidence="9" type="ORF">HLH32_17475</name>
</gene>
<keyword evidence="2" id="KW-1003">Cell membrane</keyword>
<evidence type="ECO:0000313" key="10">
    <source>
        <dbReference type="EMBL" id="RDI36087.1"/>
    </source>
</evidence>
<feature type="transmembrane region" description="Helical" evidence="7">
    <location>
        <begin position="25"/>
        <end position="46"/>
    </location>
</feature>
<dbReference type="OrthoDB" id="9806984at2"/>
<keyword evidence="6 7" id="KW-0472">Membrane</keyword>
<evidence type="ECO:0000256" key="4">
    <source>
        <dbReference type="ARBA" id="ARBA00022692"/>
    </source>
</evidence>
<dbReference type="EMBL" id="JABEQI010000015">
    <property type="protein sequence ID" value="MBB2188130.1"/>
    <property type="molecule type" value="Genomic_DNA"/>
</dbReference>
<evidence type="ECO:0000256" key="5">
    <source>
        <dbReference type="ARBA" id="ARBA00022989"/>
    </source>
</evidence>
<reference evidence="9 12" key="2">
    <citation type="submission" date="2020-04" db="EMBL/GenBank/DDBJ databases">
        <title>Description of novel Gluconacetobacter.</title>
        <authorList>
            <person name="Sombolestani A."/>
        </authorList>
    </citation>
    <scope>NUCLEOTIDE SEQUENCE [LARGE SCALE GENOMIC DNA]</scope>
    <source>
        <strain evidence="9 12">LMG 1382</strain>
    </source>
</reference>
<dbReference type="InterPro" id="IPR003399">
    <property type="entry name" value="Mce/MlaD"/>
</dbReference>
<evidence type="ECO:0000313" key="11">
    <source>
        <dbReference type="Proteomes" id="UP000254958"/>
    </source>
</evidence>